<dbReference type="Proteomes" id="UP001057402">
    <property type="component" value="Chromosome 4"/>
</dbReference>
<keyword evidence="2" id="KW-1185">Reference proteome</keyword>
<gene>
    <name evidence="1" type="ORF">MLD38_012630</name>
</gene>
<protein>
    <submittedName>
        <fullName evidence="1">Uncharacterized protein</fullName>
    </submittedName>
</protein>
<comment type="caution">
    <text evidence="1">The sequence shown here is derived from an EMBL/GenBank/DDBJ whole genome shotgun (WGS) entry which is preliminary data.</text>
</comment>
<sequence>MSGGRDGIKVVLINTQYVETDPISFKSVVQKLTGKDSEVPGYPDPFYNRPASRTGGGKGTRVSGSGSKVGPTDATGILSPEEFERLVKEMPTIEDLDYLWTD</sequence>
<evidence type="ECO:0000313" key="1">
    <source>
        <dbReference type="EMBL" id="KAI4374663.1"/>
    </source>
</evidence>
<proteinExistence type="predicted"/>
<dbReference type="EMBL" id="CM042883">
    <property type="protein sequence ID" value="KAI4374663.1"/>
    <property type="molecule type" value="Genomic_DNA"/>
</dbReference>
<accession>A0ACB9R815</accession>
<evidence type="ECO:0000313" key="2">
    <source>
        <dbReference type="Proteomes" id="UP001057402"/>
    </source>
</evidence>
<name>A0ACB9R815_9MYRT</name>
<reference evidence="2" key="1">
    <citation type="journal article" date="2023" name="Front. Plant Sci.">
        <title>Chromosomal-level genome assembly of Melastoma candidum provides insights into trichome evolution.</title>
        <authorList>
            <person name="Zhong Y."/>
            <person name="Wu W."/>
            <person name="Sun C."/>
            <person name="Zou P."/>
            <person name="Liu Y."/>
            <person name="Dai S."/>
            <person name="Zhou R."/>
        </authorList>
    </citation>
    <scope>NUCLEOTIDE SEQUENCE [LARGE SCALE GENOMIC DNA]</scope>
</reference>
<organism evidence="1 2">
    <name type="scientific">Melastoma candidum</name>
    <dbReference type="NCBI Taxonomy" id="119954"/>
    <lineage>
        <taxon>Eukaryota</taxon>
        <taxon>Viridiplantae</taxon>
        <taxon>Streptophyta</taxon>
        <taxon>Embryophyta</taxon>
        <taxon>Tracheophyta</taxon>
        <taxon>Spermatophyta</taxon>
        <taxon>Magnoliopsida</taxon>
        <taxon>eudicotyledons</taxon>
        <taxon>Gunneridae</taxon>
        <taxon>Pentapetalae</taxon>
        <taxon>rosids</taxon>
        <taxon>malvids</taxon>
        <taxon>Myrtales</taxon>
        <taxon>Melastomataceae</taxon>
        <taxon>Melastomatoideae</taxon>
        <taxon>Melastomateae</taxon>
        <taxon>Melastoma</taxon>
    </lineage>
</organism>